<dbReference type="CDD" id="cd03794">
    <property type="entry name" value="GT4_WbuB-like"/>
    <property type="match status" value="1"/>
</dbReference>
<sequence>MAKPTRVVIATRLFPPEVSAGAFRLNELASGFLRRSCRVRVITTTPPATAPTAAADRDDLELSRFPVLRDAGGNVRGYLQYLSFDIPLVLRLLVSRYDIAVSEAPPTTGAVVSVISRLKRRPYAYYAADIWTDGLTALKSPRLVISLMRAFEGHVMRHASTVLSISDEVTVRIREFGVDAAKIATVGNGVDTTVFTLDGPVAESTHPYLIYTGTMSEWQGADIFVRAMPRVLARFPDAQLRFFGQGASEAELRRRAAELAPGSVFFGGVIAPSEAATWLRGAAAALVSIAPGLGYDFARPTKTYAAAACGTAVVFAGVGSGAALVRDNGLGEHAEFTVDAVGDAMIRALEAHQSGEAARLRAHRVAWTEQNASLRAVGNLAAEAVLTGGGLS</sequence>
<proteinExistence type="predicted"/>
<reference evidence="5 6" key="1">
    <citation type="submission" date="2016-10" db="EMBL/GenBank/DDBJ databases">
        <authorList>
            <person name="de Groot N.N."/>
        </authorList>
    </citation>
    <scope>NUCLEOTIDE SEQUENCE [LARGE SCALE GENOMIC DNA]</scope>
    <source>
        <strain evidence="5 6">CGMCC 1.5382</strain>
    </source>
</reference>
<organism evidence="5 6">
    <name type="scientific">Cryobacterium psychrotolerans</name>
    <dbReference type="NCBI Taxonomy" id="386301"/>
    <lineage>
        <taxon>Bacteria</taxon>
        <taxon>Bacillati</taxon>
        <taxon>Actinomycetota</taxon>
        <taxon>Actinomycetes</taxon>
        <taxon>Micrococcales</taxon>
        <taxon>Microbacteriaceae</taxon>
        <taxon>Cryobacterium</taxon>
    </lineage>
</organism>
<dbReference type="Pfam" id="PF13579">
    <property type="entry name" value="Glyco_trans_4_4"/>
    <property type="match status" value="1"/>
</dbReference>
<evidence type="ECO:0000256" key="1">
    <source>
        <dbReference type="ARBA" id="ARBA00021292"/>
    </source>
</evidence>
<accession>A0A1G9CJ98</accession>
<dbReference type="SUPFAM" id="SSF53756">
    <property type="entry name" value="UDP-Glycosyltransferase/glycogen phosphorylase"/>
    <property type="match status" value="1"/>
</dbReference>
<dbReference type="PANTHER" id="PTHR45947">
    <property type="entry name" value="SULFOQUINOVOSYL TRANSFERASE SQD2"/>
    <property type="match status" value="1"/>
</dbReference>
<dbReference type="EMBL" id="FNFU01000007">
    <property type="protein sequence ID" value="SDK51751.1"/>
    <property type="molecule type" value="Genomic_DNA"/>
</dbReference>
<evidence type="ECO:0000256" key="3">
    <source>
        <dbReference type="ARBA" id="ARBA00022679"/>
    </source>
</evidence>
<keyword evidence="6" id="KW-1185">Reference proteome</keyword>
<dbReference type="Gene3D" id="3.40.50.2000">
    <property type="entry name" value="Glycogen Phosphorylase B"/>
    <property type="match status" value="2"/>
</dbReference>
<evidence type="ECO:0000313" key="6">
    <source>
        <dbReference type="Proteomes" id="UP000198701"/>
    </source>
</evidence>
<evidence type="ECO:0000256" key="2">
    <source>
        <dbReference type="ARBA" id="ARBA00022676"/>
    </source>
</evidence>
<evidence type="ECO:0000313" key="5">
    <source>
        <dbReference type="EMBL" id="SDK51751.1"/>
    </source>
</evidence>
<dbReference type="STRING" id="386301.SAMN05216282_10777"/>
<name>A0A1G9CJ98_9MICO</name>
<dbReference type="InterPro" id="IPR050194">
    <property type="entry name" value="Glycosyltransferase_grp1"/>
</dbReference>
<evidence type="ECO:0000259" key="4">
    <source>
        <dbReference type="Pfam" id="PF13579"/>
    </source>
</evidence>
<feature type="domain" description="Glycosyltransferase subfamily 4-like N-terminal" evidence="4">
    <location>
        <begin position="24"/>
        <end position="189"/>
    </location>
</feature>
<dbReference type="GO" id="GO:1901137">
    <property type="term" value="P:carbohydrate derivative biosynthetic process"/>
    <property type="evidence" value="ECO:0007669"/>
    <property type="project" value="UniProtKB-ARBA"/>
</dbReference>
<dbReference type="AlphaFoldDB" id="A0A1G9CJ98"/>
<dbReference type="Pfam" id="PF13692">
    <property type="entry name" value="Glyco_trans_1_4"/>
    <property type="match status" value="1"/>
</dbReference>
<keyword evidence="3 5" id="KW-0808">Transferase</keyword>
<dbReference type="OrthoDB" id="3657271at2"/>
<dbReference type="Proteomes" id="UP000198701">
    <property type="component" value="Unassembled WGS sequence"/>
</dbReference>
<gene>
    <name evidence="5" type="ORF">SAMN05216282_10777</name>
</gene>
<dbReference type="InterPro" id="IPR028098">
    <property type="entry name" value="Glyco_trans_4-like_N"/>
</dbReference>
<protein>
    <recommendedName>
        <fullName evidence="1">D-inositol 3-phosphate glycosyltransferase</fullName>
    </recommendedName>
</protein>
<dbReference type="RefSeq" id="WP_092323120.1">
    <property type="nucleotide sequence ID" value="NZ_FNFU01000007.1"/>
</dbReference>
<dbReference type="PANTHER" id="PTHR45947:SF3">
    <property type="entry name" value="SULFOQUINOVOSYL TRANSFERASE SQD2"/>
    <property type="match status" value="1"/>
</dbReference>
<dbReference type="GO" id="GO:0016757">
    <property type="term" value="F:glycosyltransferase activity"/>
    <property type="evidence" value="ECO:0007669"/>
    <property type="project" value="UniProtKB-KW"/>
</dbReference>
<keyword evidence="2" id="KW-0328">Glycosyltransferase</keyword>